<evidence type="ECO:0000313" key="9">
    <source>
        <dbReference type="EMBL" id="QHC54822.1"/>
    </source>
</evidence>
<feature type="domain" description="FAD/NAD(P)-binding" evidence="6">
    <location>
        <begin position="82"/>
        <end position="388"/>
    </location>
</feature>
<dbReference type="KEGG" id="rte:GSU10_03595"/>
<evidence type="ECO:0000259" key="7">
    <source>
        <dbReference type="Pfam" id="PF14759"/>
    </source>
</evidence>
<name>A0A162GIC5_9MICO</name>
<dbReference type="InterPro" id="IPR023753">
    <property type="entry name" value="FAD/NAD-binding_dom"/>
</dbReference>
<feature type="domain" description="Reductase C-terminal" evidence="7">
    <location>
        <begin position="409"/>
        <end position="479"/>
    </location>
</feature>
<dbReference type="InterPro" id="IPR050446">
    <property type="entry name" value="FAD-oxidoreductase/Apoptosis"/>
</dbReference>
<reference evidence="11" key="2">
    <citation type="submission" date="2019-12" db="EMBL/GenBank/DDBJ databases">
        <title>Complete and draft genome sequences of new strains and members of some known species of the genus Rathayibacter isolated from plants.</title>
        <authorList>
            <person name="Tarlachkov S.V."/>
            <person name="Starodumova I.P."/>
            <person name="Dorofeeva L.V."/>
            <person name="Prisyazhnaya N.V."/>
            <person name="Leyn S."/>
            <person name="Zlamal J."/>
            <person name="Elan M."/>
            <person name="Osterman A.L."/>
            <person name="Nadler S."/>
            <person name="Subbotin S.A."/>
            <person name="Evtushenko L.I."/>
        </authorList>
    </citation>
    <scope>NUCLEOTIDE SEQUENCE [LARGE SCALE GENOMIC DNA]</scope>
    <source>
        <strain evidence="11">VKM Ac-2761</strain>
    </source>
</reference>
<dbReference type="Proteomes" id="UP000465031">
    <property type="component" value="Chromosome"/>
</dbReference>
<dbReference type="InterPro" id="IPR016156">
    <property type="entry name" value="FAD/NAD-linked_Rdtase_dimer_sf"/>
</dbReference>
<dbReference type="Proteomes" id="UP000076717">
    <property type="component" value="Unassembled WGS sequence"/>
</dbReference>
<keyword evidence="10" id="KW-1185">Reference proteome</keyword>
<accession>A0A162GIC5</accession>
<evidence type="ECO:0000313" key="8">
    <source>
        <dbReference type="EMBL" id="KZX21659.1"/>
    </source>
</evidence>
<evidence type="ECO:0000256" key="2">
    <source>
        <dbReference type="ARBA" id="ARBA00022630"/>
    </source>
</evidence>
<dbReference type="RefSeq" id="WP_068209615.1">
    <property type="nucleotide sequence ID" value="NZ_CP047186.1"/>
</dbReference>
<reference evidence="8 10" key="1">
    <citation type="submission" date="2015-08" db="EMBL/GenBank/DDBJ databases">
        <title>Draft Genome Sequence of Rathayibacter sp. Strain VKM Ac-2596 Isolated from Leaf Gall Induced by Plant-Parasitic Nematodes.</title>
        <authorList>
            <person name="Vasilenko O.V."/>
            <person name="Starodumova I.P."/>
            <person name="Tarlachkov S.V."/>
            <person name="Dorofeeva L.V."/>
            <person name="Evtushenko L.I."/>
        </authorList>
    </citation>
    <scope>NUCLEOTIDE SEQUENCE [LARGE SCALE GENOMIC DNA]</scope>
    <source>
        <strain evidence="8 10">VKM Ac-2596</strain>
    </source>
</reference>
<evidence type="ECO:0000256" key="4">
    <source>
        <dbReference type="ARBA" id="ARBA00023002"/>
    </source>
</evidence>
<comment type="cofactor">
    <cofactor evidence="1">
        <name>FAD</name>
        <dbReference type="ChEBI" id="CHEBI:57692"/>
    </cofactor>
</comment>
<dbReference type="PRINTS" id="PR00368">
    <property type="entry name" value="FADPNR"/>
</dbReference>
<dbReference type="EC" id="1.18.1.5" evidence="8"/>
<dbReference type="EMBL" id="LIIN01000030">
    <property type="protein sequence ID" value="KZX21659.1"/>
    <property type="molecule type" value="Genomic_DNA"/>
</dbReference>
<gene>
    <name evidence="8" type="primary">camA</name>
    <name evidence="8" type="ORF">ACH61_01201</name>
    <name evidence="9" type="ORF">GSU10_03595</name>
</gene>
<dbReference type="Gene3D" id="3.30.390.30">
    <property type="match status" value="1"/>
</dbReference>
<evidence type="ECO:0000313" key="10">
    <source>
        <dbReference type="Proteomes" id="UP000076717"/>
    </source>
</evidence>
<keyword evidence="4 8" id="KW-0560">Oxidoreductase</keyword>
<evidence type="ECO:0000259" key="6">
    <source>
        <dbReference type="Pfam" id="PF07992"/>
    </source>
</evidence>
<dbReference type="PANTHER" id="PTHR43557">
    <property type="entry name" value="APOPTOSIS-INDUCING FACTOR 1"/>
    <property type="match status" value="1"/>
</dbReference>
<organism evidence="8 10">
    <name type="scientific">Rathayibacter tanaceti</name>
    <dbReference type="NCBI Taxonomy" id="1671680"/>
    <lineage>
        <taxon>Bacteria</taxon>
        <taxon>Bacillati</taxon>
        <taxon>Actinomycetota</taxon>
        <taxon>Actinomycetes</taxon>
        <taxon>Micrococcales</taxon>
        <taxon>Microbacteriaceae</taxon>
        <taxon>Rathayibacter</taxon>
    </lineage>
</organism>
<dbReference type="PANTHER" id="PTHR43557:SF2">
    <property type="entry name" value="RIESKE DOMAIN-CONTAINING PROTEIN-RELATED"/>
    <property type="match status" value="1"/>
</dbReference>
<dbReference type="PATRIC" id="fig|1671680.3.peg.1263"/>
<dbReference type="SUPFAM" id="SSF51905">
    <property type="entry name" value="FAD/NAD(P)-binding domain"/>
    <property type="match status" value="1"/>
</dbReference>
<protein>
    <submittedName>
        <fullName evidence="9">FAD-dependent oxidoreductase</fullName>
    </submittedName>
    <submittedName>
        <fullName evidence="8">Putidaredoxin reductase</fullName>
        <ecNumber evidence="8">1.18.1.5</ecNumber>
    </submittedName>
</protein>
<reference evidence="9" key="3">
    <citation type="submission" date="2019-12" db="EMBL/GenBank/DDBJ databases">
        <title>Complete and Draft Genome Sequences of New Strains and Members of Some Known Species of the Genus Rathayibacter isolated from Plants.</title>
        <authorList>
            <person name="Tarlachkov S.V."/>
            <person name="Starodumova I.P."/>
            <person name="Dorofeeva L.V."/>
            <person name="Prisyazhnaya N.V."/>
            <person name="Leyn S.A."/>
            <person name="Zlamal J.E."/>
            <person name="Elane M.L."/>
            <person name="Osterman A.L."/>
            <person name="Nadler S.A."/>
            <person name="Subbotin S.A."/>
            <person name="Evtushenko L.I."/>
        </authorList>
    </citation>
    <scope>NUCLEOTIDE SEQUENCE</scope>
    <source>
        <strain evidence="9">VKM Ac-2761</strain>
    </source>
</reference>
<feature type="region of interest" description="Disordered" evidence="5">
    <location>
        <begin position="474"/>
        <end position="515"/>
    </location>
</feature>
<evidence type="ECO:0000256" key="1">
    <source>
        <dbReference type="ARBA" id="ARBA00001974"/>
    </source>
</evidence>
<dbReference type="Pfam" id="PF13459">
    <property type="entry name" value="Fer4_15"/>
    <property type="match status" value="1"/>
</dbReference>
<evidence type="ECO:0000313" key="11">
    <source>
        <dbReference type="Proteomes" id="UP000465031"/>
    </source>
</evidence>
<dbReference type="Gene3D" id="3.50.50.60">
    <property type="entry name" value="FAD/NAD(P)-binding domain"/>
    <property type="match status" value="2"/>
</dbReference>
<proteinExistence type="predicted"/>
<dbReference type="Pfam" id="PF07992">
    <property type="entry name" value="Pyr_redox_2"/>
    <property type="match status" value="1"/>
</dbReference>
<dbReference type="SUPFAM" id="SSF55424">
    <property type="entry name" value="FAD/NAD-linked reductases, dimerisation (C-terminal) domain"/>
    <property type="match status" value="1"/>
</dbReference>
<dbReference type="OrthoDB" id="1145at2"/>
<evidence type="ECO:0000256" key="5">
    <source>
        <dbReference type="SAM" id="MobiDB-lite"/>
    </source>
</evidence>
<dbReference type="EMBL" id="CP047186">
    <property type="protein sequence ID" value="QHC54822.1"/>
    <property type="molecule type" value="Genomic_DNA"/>
</dbReference>
<dbReference type="Gene3D" id="3.30.70.20">
    <property type="match status" value="1"/>
</dbReference>
<dbReference type="GO" id="GO:0005737">
    <property type="term" value="C:cytoplasm"/>
    <property type="evidence" value="ECO:0007669"/>
    <property type="project" value="TreeGrafter"/>
</dbReference>
<evidence type="ECO:0000256" key="3">
    <source>
        <dbReference type="ARBA" id="ARBA00022827"/>
    </source>
</evidence>
<dbReference type="AlphaFoldDB" id="A0A162GIC5"/>
<keyword evidence="2" id="KW-0285">Flavoprotein</keyword>
<dbReference type="InterPro" id="IPR028202">
    <property type="entry name" value="Reductase_C"/>
</dbReference>
<dbReference type="GO" id="GO:0016651">
    <property type="term" value="F:oxidoreductase activity, acting on NAD(P)H"/>
    <property type="evidence" value="ECO:0007669"/>
    <property type="project" value="TreeGrafter"/>
</dbReference>
<dbReference type="Pfam" id="PF14759">
    <property type="entry name" value="Reductase_C"/>
    <property type="match status" value="1"/>
</dbReference>
<sequence length="515" mass="54293">MHIAVDMTTCQSYAQCAFLAPDVFRFEGDEALVYDPDPPDEFRSRIEQSAAACPVQAIRLTGEQRRPLRQMSTPSALTETDHVVVVGASLAGLTAAETLRSEGFTGPLTVIGDERDEPYDRPPLSKQVLLGTASAAGTRLPRASGLDIQWRLGVGATGLDVSARQVVLADGERVPYDRVLIATGTRARPWPVAHEAAMDGVHTLRTADDAARLRARLAAGPRRVLVIGGGFTGSEIASACRRLDIPVTLVDRGSAPLARALGDTVAHVLADVQREHGVDLRSHVTVSSLQSDAKGAVTGAVLSDGTELSVDVVVVAIGALRNAEWLSGSGLSVGPLGVDCDASCRALASDGSIVDGVFVAGDVAAFPHPSGDGRRISVEHWGNAVGQATIAAGNMRTDGQARHEEIPVFWSNQFGHVIKSVGTPETADSVVIAQGSLGQRAFVAVYGIGDRMVGATALDHVKWLEHYRRQIGDGAAFPPTGRTIDTPSGDDRGVRPHSRSVRPDTVSSNSDERTK</sequence>
<dbReference type="InterPro" id="IPR036188">
    <property type="entry name" value="FAD/NAD-bd_sf"/>
</dbReference>
<dbReference type="PRINTS" id="PR00411">
    <property type="entry name" value="PNDRDTASEI"/>
</dbReference>
<dbReference type="SUPFAM" id="SSF54862">
    <property type="entry name" value="4Fe-4S ferredoxins"/>
    <property type="match status" value="1"/>
</dbReference>
<keyword evidence="3" id="KW-0274">FAD</keyword>